<name>X0L616_FUSOX</name>
<evidence type="ECO:0000313" key="1">
    <source>
        <dbReference type="EMBL" id="EXM16507.1"/>
    </source>
</evidence>
<accession>X0L616</accession>
<dbReference type="Proteomes" id="UP000030701">
    <property type="component" value="Unassembled WGS sequence"/>
</dbReference>
<dbReference type="OrthoDB" id="3546279at2759"/>
<proteinExistence type="predicted"/>
<protein>
    <submittedName>
        <fullName evidence="1">Uncharacterized protein</fullName>
    </submittedName>
</protein>
<dbReference type="HOGENOM" id="CLU_2038175_0_0_1"/>
<reference evidence="1" key="1">
    <citation type="submission" date="2011-11" db="EMBL/GenBank/DDBJ databases">
        <title>The Genome Sequence of Fusarium oxysporum Cotton.</title>
        <authorList>
            <consortium name="The Broad Institute Genome Sequencing Platform"/>
            <person name="Ma L.-J."/>
            <person name="Gale L.R."/>
            <person name="Schwartz D.C."/>
            <person name="Zhou S."/>
            <person name="Corby-Kistler H."/>
            <person name="Young S.K."/>
            <person name="Zeng Q."/>
            <person name="Gargeya S."/>
            <person name="Fitzgerald M."/>
            <person name="Haas B."/>
            <person name="Abouelleil A."/>
            <person name="Alvarado L."/>
            <person name="Arachchi H.M."/>
            <person name="Berlin A."/>
            <person name="Brown A."/>
            <person name="Chapman S.B."/>
            <person name="Chen Z."/>
            <person name="Dunbar C."/>
            <person name="Freedman E."/>
            <person name="Gearin G."/>
            <person name="Goldberg J."/>
            <person name="Griggs A."/>
            <person name="Gujja S."/>
            <person name="Heiman D."/>
            <person name="Howarth C."/>
            <person name="Larson L."/>
            <person name="Lui A."/>
            <person name="MacDonald P.J.P."/>
            <person name="Montmayeur A."/>
            <person name="Murphy C."/>
            <person name="Neiman D."/>
            <person name="Pearson M."/>
            <person name="Priest M."/>
            <person name="Roberts A."/>
            <person name="Saif S."/>
            <person name="Shea T."/>
            <person name="Shenoy N."/>
            <person name="Sisk P."/>
            <person name="Stolte C."/>
            <person name="Sykes S."/>
            <person name="Wortman J."/>
            <person name="Nusbaum C."/>
            <person name="Birren B."/>
        </authorList>
    </citation>
    <scope>NUCLEOTIDE SEQUENCE [LARGE SCALE GENOMIC DNA]</scope>
    <source>
        <strain evidence="1">25433</strain>
    </source>
</reference>
<reference evidence="1" key="2">
    <citation type="submission" date="2012-05" db="EMBL/GenBank/DDBJ databases">
        <title>The Genome Annotation of Fusarium oxysporum Cotton.</title>
        <authorList>
            <consortium name="The Broad Institute Genomics Platform"/>
            <person name="Ma L.-J."/>
            <person name="Corby-Kistler H."/>
            <person name="Broz K."/>
            <person name="Gale L.R."/>
            <person name="Jonkers W."/>
            <person name="O'Donnell K."/>
            <person name="Ploetz R."/>
            <person name="Steinberg C."/>
            <person name="Schwartz D.C."/>
            <person name="VanEtten H."/>
            <person name="Zhou S."/>
            <person name="Young S.K."/>
            <person name="Zeng Q."/>
            <person name="Gargeya S."/>
            <person name="Fitzgerald M."/>
            <person name="Abouelleil A."/>
            <person name="Alvarado L."/>
            <person name="Chapman S.B."/>
            <person name="Gainer-Dewar J."/>
            <person name="Goldberg J."/>
            <person name="Griggs A."/>
            <person name="Gujja S."/>
            <person name="Hansen M."/>
            <person name="Howarth C."/>
            <person name="Imamovic A."/>
            <person name="Ireland A."/>
            <person name="Larimer J."/>
            <person name="McCowan C."/>
            <person name="Murphy C."/>
            <person name="Pearson M."/>
            <person name="Poon T.W."/>
            <person name="Priest M."/>
            <person name="Roberts A."/>
            <person name="Saif S."/>
            <person name="Shea T."/>
            <person name="Sykes S."/>
            <person name="Wortman J."/>
            <person name="Nusbaum C."/>
            <person name="Birren B."/>
        </authorList>
    </citation>
    <scope>NUCLEOTIDE SEQUENCE</scope>
    <source>
        <strain evidence="1">25433</strain>
    </source>
</reference>
<sequence length="121" mass="13892">MFYVCLTLGRLGRNSDICIEDHRDRVLGTVWIRLIRGIKTVIEDNRPAVESDNFNAIVSIGNWRSLDPNKSMGEEAGYFSRLAKVWGKSNDKKNYDEALDVLRRCHALVTQFETTDIEQTN</sequence>
<organism evidence="1">
    <name type="scientific">Fusarium oxysporum f. sp. vasinfectum 25433</name>
    <dbReference type="NCBI Taxonomy" id="1089449"/>
    <lineage>
        <taxon>Eukaryota</taxon>
        <taxon>Fungi</taxon>
        <taxon>Dikarya</taxon>
        <taxon>Ascomycota</taxon>
        <taxon>Pezizomycotina</taxon>
        <taxon>Sordariomycetes</taxon>
        <taxon>Hypocreomycetidae</taxon>
        <taxon>Hypocreales</taxon>
        <taxon>Nectriaceae</taxon>
        <taxon>Fusarium</taxon>
        <taxon>Fusarium oxysporum species complex</taxon>
    </lineage>
</organism>
<dbReference type="EMBL" id="JH657996">
    <property type="protein sequence ID" value="EXM16507.1"/>
    <property type="molecule type" value="Genomic_DNA"/>
</dbReference>
<gene>
    <name evidence="1" type="ORF">FOTG_15205</name>
</gene>
<dbReference type="AlphaFoldDB" id="X0L616"/>